<evidence type="ECO:0000313" key="7">
    <source>
        <dbReference type="Proteomes" id="UP001600888"/>
    </source>
</evidence>
<feature type="compositionally biased region" description="Basic and acidic residues" evidence="3">
    <location>
        <begin position="27"/>
        <end position="36"/>
    </location>
</feature>
<dbReference type="Gene3D" id="3.40.50.300">
    <property type="entry name" value="P-loop containing nucleotide triphosphate hydrolases"/>
    <property type="match status" value="1"/>
</dbReference>
<reference evidence="6 7" key="1">
    <citation type="submission" date="2024-03" db="EMBL/GenBank/DDBJ databases">
        <title>A high-quality draft genome sequence of Diaporthe vaccinii, a causative agent of upright dieback and viscid rot disease in cranberry plants.</title>
        <authorList>
            <person name="Sarrasin M."/>
            <person name="Lang B.F."/>
            <person name="Burger G."/>
        </authorList>
    </citation>
    <scope>NUCLEOTIDE SEQUENCE [LARGE SCALE GENOMIC DNA]</scope>
    <source>
        <strain evidence="6 7">IS7</strain>
    </source>
</reference>
<dbReference type="Proteomes" id="UP001600888">
    <property type="component" value="Unassembled WGS sequence"/>
</dbReference>
<dbReference type="Gene3D" id="2.130.10.10">
    <property type="entry name" value="YVTN repeat-like/Quinoprotein amine dehydrogenase"/>
    <property type="match status" value="3"/>
</dbReference>
<comment type="caution">
    <text evidence="6">The sequence shown here is derived from an EMBL/GenBank/DDBJ whole genome shotgun (WGS) entry which is preliminary data.</text>
</comment>
<keyword evidence="2" id="KW-0853">WD repeat</keyword>
<feature type="domain" description="NWD NACHT-NTPase N-terminal" evidence="4">
    <location>
        <begin position="96"/>
        <end position="327"/>
    </location>
</feature>
<organism evidence="6 7">
    <name type="scientific">Diaporthe vaccinii</name>
    <dbReference type="NCBI Taxonomy" id="105482"/>
    <lineage>
        <taxon>Eukaryota</taxon>
        <taxon>Fungi</taxon>
        <taxon>Dikarya</taxon>
        <taxon>Ascomycota</taxon>
        <taxon>Pezizomycotina</taxon>
        <taxon>Sordariomycetes</taxon>
        <taxon>Sordariomycetidae</taxon>
        <taxon>Diaporthales</taxon>
        <taxon>Diaporthaceae</taxon>
        <taxon>Diaporthe</taxon>
        <taxon>Diaporthe eres species complex</taxon>
    </lineage>
</organism>
<dbReference type="SUPFAM" id="SSF50969">
    <property type="entry name" value="YVTN repeat-like/Quinoprotein amine dehydrogenase"/>
    <property type="match status" value="1"/>
</dbReference>
<dbReference type="SUPFAM" id="SSF82171">
    <property type="entry name" value="DPP6 N-terminal domain-like"/>
    <property type="match status" value="1"/>
</dbReference>
<evidence type="ECO:0000313" key="6">
    <source>
        <dbReference type="EMBL" id="KAL2279089.1"/>
    </source>
</evidence>
<dbReference type="CDD" id="cd00200">
    <property type="entry name" value="WD40"/>
    <property type="match status" value="1"/>
</dbReference>
<dbReference type="InterPro" id="IPR001680">
    <property type="entry name" value="WD40_rpt"/>
</dbReference>
<feature type="domain" description="Nephrocystin 3-like N-terminal" evidence="5">
    <location>
        <begin position="402"/>
        <end position="574"/>
    </location>
</feature>
<dbReference type="InterPro" id="IPR056884">
    <property type="entry name" value="NPHP3-like_N"/>
</dbReference>
<dbReference type="PROSITE" id="PS50082">
    <property type="entry name" value="WD_REPEATS_2"/>
    <property type="match status" value="3"/>
</dbReference>
<dbReference type="Pfam" id="PF24883">
    <property type="entry name" value="NPHP3_N"/>
    <property type="match status" value="1"/>
</dbReference>
<dbReference type="Pfam" id="PF00400">
    <property type="entry name" value="WD40"/>
    <property type="match status" value="2"/>
</dbReference>
<keyword evidence="1" id="KW-0677">Repeat</keyword>
<dbReference type="InterPro" id="IPR027417">
    <property type="entry name" value="P-loop_NTPase"/>
</dbReference>
<dbReference type="PROSITE" id="PS50294">
    <property type="entry name" value="WD_REPEATS_REGION"/>
    <property type="match status" value="1"/>
</dbReference>
<dbReference type="PANTHER" id="PTHR19879:SF9">
    <property type="entry name" value="TRANSCRIPTION INITIATION FACTOR TFIID SUBUNIT 5"/>
    <property type="match status" value="1"/>
</dbReference>
<accession>A0ABR4E9G5</accession>
<dbReference type="InterPro" id="IPR031359">
    <property type="entry name" value="NACHT_N"/>
</dbReference>
<feature type="compositionally biased region" description="Polar residues" evidence="3">
    <location>
        <begin position="39"/>
        <end position="64"/>
    </location>
</feature>
<feature type="repeat" description="WD" evidence="2">
    <location>
        <begin position="1136"/>
        <end position="1165"/>
    </location>
</feature>
<dbReference type="SUPFAM" id="SSF52540">
    <property type="entry name" value="P-loop containing nucleoside triphosphate hydrolases"/>
    <property type="match status" value="1"/>
</dbReference>
<dbReference type="InterPro" id="IPR011047">
    <property type="entry name" value="Quinoprotein_ADH-like_sf"/>
</dbReference>
<feature type="region of interest" description="Disordered" evidence="3">
    <location>
        <begin position="1"/>
        <end position="64"/>
    </location>
</feature>
<evidence type="ECO:0000259" key="5">
    <source>
        <dbReference type="Pfam" id="PF24883"/>
    </source>
</evidence>
<dbReference type="Pfam" id="PF17100">
    <property type="entry name" value="NACHT_N"/>
    <property type="match status" value="1"/>
</dbReference>
<gene>
    <name evidence="6" type="ORF">FJTKL_13665</name>
</gene>
<sequence length="1706" mass="192559">MRFKDLVQRGKRPWPLGLHGAGATSKNIEEEHHCRATVDSPSQRDNSRSLSGMRTANTDGAPQELSQEGLANLLSDTENQKYHESSEEAVQPCRWESLWAEAYQTIKNDPEYSHLLETFEKYLRKAEHGAAEESLADASTVSEGVERLEEIQRLAKTKLEKLPEARVAFSIGGKRIVVRELVQKAIQTVTAFKSIIGGAVSAEPHAALAWAGVLTILPMLENLFQQDEHAANGLNNILFILVRYQQLQETVLSNEFEAPSQTGTTRQLLSNIRTKLVSIYAQVYVYQIRFVLQYGRSKWLRNLRNIVSADDWEQMWKDIESTSHLVDQGIQDRVGTRTWEAWKAVNDIKELTEEIKGLQMSTLETELLLRLPFAGNATFDSAEVFKAETPCLEGTQHRILSDIRDWAENPAGELIFWLHGMAGTGKTSVALTVAQALGQGKPFTRGTKTPTTAILGATFFFKQGDQTRNSTRDFFPTLARCLANVFSDFKSLITSAINDNPDIGTKAPPQQLECLIARPLSSLDDQTFQPIRLVIVVDALDECIKRTEAEELLSMLATLKDLHQVQLRLLITSRSEKHILGSFENLSRTLHRSMLLDKIKPHTEGESIKDDITFYVSHTLAEIAKKHGLAQDCISQEIINTLTKKADGLFIYAATACRFLDAEDFPDQEARQERLDQIFQDYSGTEDSETDEWGADAPQQKVDEIYLKVLSFPDREKVSRKTRQRTYDCMRMTLGFLAVLFEPVATSSLENLLPPLSVSLAQLLKKLHAIVGVPQDEKSSLDLVHLSFRDFILSKKRSKRLKFRVDETEMHKEVFNRCLDIMSSKLCRDICGLVMPGMIASEVPNGRIEENIPQHLRYACHYWVDHLAMLESSHRREVGLIDGGKIHAFLQESFLYWLEAMCLIKETPTAILIVNQLQTLVVNSEHPDLSALIYDAKRFILANRWIIDHAPLQIYASALVFSPKASKIRSLSQRHMPRWITQRPVVEQDWTSELSVLEGHTDEVNSVAFSPTDNLIVSTSDDKTARLWDYITGTERFRFDERKRYLCAAFSPDGKSVALGSDDGLISVREIGTGNAIDLKVCDGGVSHVVFSPKSNKILVSASISYTGVRIWNVDERKAIHNCSTPTGTSAYAAEFTPDGRFLIVGGFHESTTMWNVDNGECIRTFDDFDTTHVGRVAIFMDGEKAALIRRSRDVCLFDLSTGKQQSEVSCDEAITSISLLPPDEKFALIGTIGGSIEIRDVETWSIVRQFHTSHDASCFALSRDGELLLSGGYGPTLRLWDMRSSAVRSKVPEVHYLCFLSDASLIYRIVWGESHPQIWDATDGRMKLVPIDNVRNVESSPDGRYVVLKLDGGTSQLWDKSMTTQILDSYRLRNIVFSPDSHYMVLISTDRGVRIVNSTTFQEMMTPETFDIADVEFSPNSQIVGLSKFDLDTQEYTFEFWDLPYRKQLLLTNLRVSNHDRFSKPVNFSPNGQVVAFRSESSETGHKGSWKLLELVTGKEKWVPGGGLLVFHPDSHLILVEMRESHHSTDLYINTYETASLELKHKLKIPGPVDQWCIFWSKTTPAIPTTGKLVTTSSLGRNQILKLWDTTTGFEIGRYTVEEWIDRLSFFDDQYLVCEQGRLPVPSSLSDQETGSKEKREDAQSCLFVGSHWVYQGLERILWLPPAYRSRHSKMRGETLALLHETGAVRFIKFDLTETPVSTVE</sequence>
<dbReference type="PANTHER" id="PTHR19879">
    <property type="entry name" value="TRANSCRIPTION INITIATION FACTOR TFIID"/>
    <property type="match status" value="1"/>
</dbReference>
<evidence type="ECO:0000256" key="2">
    <source>
        <dbReference type="PROSITE-ProRule" id="PRU00221"/>
    </source>
</evidence>
<evidence type="ECO:0008006" key="8">
    <source>
        <dbReference type="Google" id="ProtNLM"/>
    </source>
</evidence>
<dbReference type="InterPro" id="IPR011044">
    <property type="entry name" value="Quino_amine_DH_bsu"/>
</dbReference>
<evidence type="ECO:0000256" key="3">
    <source>
        <dbReference type="SAM" id="MobiDB-lite"/>
    </source>
</evidence>
<dbReference type="EMBL" id="JBAWTH010000079">
    <property type="protein sequence ID" value="KAL2279089.1"/>
    <property type="molecule type" value="Genomic_DNA"/>
</dbReference>
<protein>
    <recommendedName>
        <fullName evidence="8">NWD NACHT-NTPase N-terminal domain-containing protein</fullName>
    </recommendedName>
</protein>
<dbReference type="SMART" id="SM00320">
    <property type="entry name" value="WD40"/>
    <property type="match status" value="7"/>
</dbReference>
<evidence type="ECO:0000256" key="1">
    <source>
        <dbReference type="ARBA" id="ARBA00022737"/>
    </source>
</evidence>
<name>A0ABR4E9G5_9PEZI</name>
<proteinExistence type="predicted"/>
<dbReference type="InterPro" id="IPR015943">
    <property type="entry name" value="WD40/YVTN_repeat-like_dom_sf"/>
</dbReference>
<feature type="repeat" description="WD" evidence="2">
    <location>
        <begin position="1260"/>
        <end position="1291"/>
    </location>
</feature>
<feature type="repeat" description="WD" evidence="2">
    <location>
        <begin position="997"/>
        <end position="1038"/>
    </location>
</feature>
<evidence type="ECO:0000259" key="4">
    <source>
        <dbReference type="Pfam" id="PF17100"/>
    </source>
</evidence>
<keyword evidence="7" id="KW-1185">Reference proteome</keyword>
<dbReference type="SUPFAM" id="SSF50998">
    <property type="entry name" value="Quinoprotein alcohol dehydrogenase-like"/>
    <property type="match status" value="1"/>
</dbReference>